<dbReference type="EMBL" id="GBXM01081569">
    <property type="protein sequence ID" value="JAH27008.1"/>
    <property type="molecule type" value="Transcribed_RNA"/>
</dbReference>
<organism evidence="1">
    <name type="scientific">Anguilla anguilla</name>
    <name type="common">European freshwater eel</name>
    <name type="synonym">Muraena anguilla</name>
    <dbReference type="NCBI Taxonomy" id="7936"/>
    <lineage>
        <taxon>Eukaryota</taxon>
        <taxon>Metazoa</taxon>
        <taxon>Chordata</taxon>
        <taxon>Craniata</taxon>
        <taxon>Vertebrata</taxon>
        <taxon>Euteleostomi</taxon>
        <taxon>Actinopterygii</taxon>
        <taxon>Neopterygii</taxon>
        <taxon>Teleostei</taxon>
        <taxon>Anguilliformes</taxon>
        <taxon>Anguillidae</taxon>
        <taxon>Anguilla</taxon>
    </lineage>
</organism>
<reference evidence="1" key="1">
    <citation type="submission" date="2014-11" db="EMBL/GenBank/DDBJ databases">
        <authorList>
            <person name="Amaro Gonzalez C."/>
        </authorList>
    </citation>
    <scope>NUCLEOTIDE SEQUENCE</scope>
</reference>
<dbReference type="AlphaFoldDB" id="A0A0E9S8V3"/>
<evidence type="ECO:0000313" key="1">
    <source>
        <dbReference type="EMBL" id="JAH37809.1"/>
    </source>
</evidence>
<dbReference type="EMBL" id="GBXM01081045">
    <property type="protein sequence ID" value="JAH27532.1"/>
    <property type="molecule type" value="Transcribed_RNA"/>
</dbReference>
<accession>A0A0E9S8V3</accession>
<dbReference type="EMBL" id="GBXM01070768">
    <property type="protein sequence ID" value="JAH37809.1"/>
    <property type="molecule type" value="Transcribed_RNA"/>
</dbReference>
<protein>
    <submittedName>
        <fullName evidence="1">Uncharacterized protein</fullName>
    </submittedName>
</protein>
<reference evidence="1" key="2">
    <citation type="journal article" date="2015" name="Fish Shellfish Immunol.">
        <title>Early steps in the European eel (Anguilla anguilla)-Vibrio vulnificus interaction in the gills: Role of the RtxA13 toxin.</title>
        <authorList>
            <person name="Callol A."/>
            <person name="Pajuelo D."/>
            <person name="Ebbesson L."/>
            <person name="Teles M."/>
            <person name="MacKenzie S."/>
            <person name="Amaro C."/>
        </authorList>
    </citation>
    <scope>NUCLEOTIDE SEQUENCE</scope>
</reference>
<dbReference type="EMBL" id="GBXM01107301">
    <property type="protein sequence ID" value="JAH01276.1"/>
    <property type="molecule type" value="Transcribed_RNA"/>
</dbReference>
<name>A0A0E9S8V3_ANGAN</name>
<proteinExistence type="predicted"/>
<sequence>MNSFHSLFIFSRMLFQEEEG</sequence>